<keyword evidence="1" id="KW-0812">Transmembrane</keyword>
<proteinExistence type="predicted"/>
<sequence>MCFSSEIENTRKNCRFMFEQPCQCPPNQLEAIKFSKVTTGRKGGGQACCLIMCGIFGLMPYILFVATIIVACCVIVCCAAAVGGGHSSLEVLYRCSPCGKDTHRIYECFIEVDYFGERSRRYDYWDNSYRTRHRTTYRTRTYCAWGQYTDKVEKRELQQGRMTMKNFEAVERKFDVMSIVQDNYYKTSDDWTDTFIRHLE</sequence>
<evidence type="ECO:0000313" key="2">
    <source>
        <dbReference type="EMBL" id="KAL3092673.1"/>
    </source>
</evidence>
<keyword evidence="3" id="KW-1185">Reference proteome</keyword>
<evidence type="ECO:0000256" key="1">
    <source>
        <dbReference type="SAM" id="Phobius"/>
    </source>
</evidence>
<feature type="transmembrane region" description="Helical" evidence="1">
    <location>
        <begin position="61"/>
        <end position="84"/>
    </location>
</feature>
<protein>
    <submittedName>
        <fullName evidence="2">Uncharacterized protein</fullName>
    </submittedName>
</protein>
<accession>A0ABD2JQ09</accession>
<name>A0ABD2JQ09_HETSC</name>
<keyword evidence="1" id="KW-0472">Membrane</keyword>
<dbReference type="Proteomes" id="UP001620645">
    <property type="component" value="Unassembled WGS sequence"/>
</dbReference>
<dbReference type="EMBL" id="JBICCN010000118">
    <property type="protein sequence ID" value="KAL3092673.1"/>
    <property type="molecule type" value="Genomic_DNA"/>
</dbReference>
<gene>
    <name evidence="2" type="ORF">niasHS_007882</name>
</gene>
<reference evidence="2 3" key="1">
    <citation type="submission" date="2024-10" db="EMBL/GenBank/DDBJ databases">
        <authorList>
            <person name="Kim D."/>
        </authorList>
    </citation>
    <scope>NUCLEOTIDE SEQUENCE [LARGE SCALE GENOMIC DNA]</scope>
    <source>
        <strain evidence="2">Taebaek</strain>
    </source>
</reference>
<keyword evidence="1" id="KW-1133">Transmembrane helix</keyword>
<evidence type="ECO:0000313" key="3">
    <source>
        <dbReference type="Proteomes" id="UP001620645"/>
    </source>
</evidence>
<organism evidence="2 3">
    <name type="scientific">Heterodera schachtii</name>
    <name type="common">Sugarbeet cyst nematode worm</name>
    <name type="synonym">Tylenchus schachtii</name>
    <dbReference type="NCBI Taxonomy" id="97005"/>
    <lineage>
        <taxon>Eukaryota</taxon>
        <taxon>Metazoa</taxon>
        <taxon>Ecdysozoa</taxon>
        <taxon>Nematoda</taxon>
        <taxon>Chromadorea</taxon>
        <taxon>Rhabditida</taxon>
        <taxon>Tylenchina</taxon>
        <taxon>Tylenchomorpha</taxon>
        <taxon>Tylenchoidea</taxon>
        <taxon>Heteroderidae</taxon>
        <taxon>Heteroderinae</taxon>
        <taxon>Heterodera</taxon>
    </lineage>
</organism>
<comment type="caution">
    <text evidence="2">The sequence shown here is derived from an EMBL/GenBank/DDBJ whole genome shotgun (WGS) entry which is preliminary data.</text>
</comment>
<dbReference type="AlphaFoldDB" id="A0ABD2JQ09"/>